<gene>
    <name evidence="7" type="primary">pcm</name>
    <name evidence="8" type="ORF">A2519_22910</name>
</gene>
<keyword evidence="5 7" id="KW-0808">Transferase</keyword>
<dbReference type="PANTHER" id="PTHR11579">
    <property type="entry name" value="PROTEIN-L-ISOASPARTATE O-METHYLTRANSFERASE"/>
    <property type="match status" value="1"/>
</dbReference>
<dbReference type="FunFam" id="3.40.50.150:FF:000010">
    <property type="entry name" value="Protein-L-isoaspartate O-methyltransferase"/>
    <property type="match status" value="1"/>
</dbReference>
<dbReference type="GO" id="GO:0032259">
    <property type="term" value="P:methylation"/>
    <property type="evidence" value="ECO:0007669"/>
    <property type="project" value="UniProtKB-KW"/>
</dbReference>
<sequence>MDFRIARQNMVRDQIMRRGIHDDRLITVMLEVPRHEFVDSGMKNQSYSDNALPIGEGQTISQPYMVAHMTDMLAVGQEDRVLEIGTGCGYQTAILAKLGASVCTIERIASLSERAQKNCAQLGLSTIEFRIGDGTGGGPEKAPFDKIITTAGAPAIPETLFSQLAEGGRMVVPVGNRSIQELLVVEKKNGEKRVTQTIDCLFVPLIGKEGWE</sequence>
<name>A0A1F7F5D6_UNCRA</name>
<dbReference type="Pfam" id="PF01135">
    <property type="entry name" value="PCMT"/>
    <property type="match status" value="1"/>
</dbReference>
<comment type="subcellular location">
    <subcellularLocation>
        <location evidence="1 7">Cytoplasm</location>
    </subcellularLocation>
</comment>
<dbReference type="InterPro" id="IPR000682">
    <property type="entry name" value="PCMT"/>
</dbReference>
<dbReference type="SUPFAM" id="SSF53335">
    <property type="entry name" value="S-adenosyl-L-methionine-dependent methyltransferases"/>
    <property type="match status" value="1"/>
</dbReference>
<proteinExistence type="inferred from homology"/>
<dbReference type="InterPro" id="IPR029063">
    <property type="entry name" value="SAM-dependent_MTases_sf"/>
</dbReference>
<evidence type="ECO:0000313" key="8">
    <source>
        <dbReference type="EMBL" id="OGK01726.1"/>
    </source>
</evidence>
<reference evidence="8 9" key="1">
    <citation type="journal article" date="2016" name="Nat. Commun.">
        <title>Thousands of microbial genomes shed light on interconnected biogeochemical processes in an aquifer system.</title>
        <authorList>
            <person name="Anantharaman K."/>
            <person name="Brown C.T."/>
            <person name="Hug L.A."/>
            <person name="Sharon I."/>
            <person name="Castelle C.J."/>
            <person name="Probst A.J."/>
            <person name="Thomas B.C."/>
            <person name="Singh A."/>
            <person name="Wilkins M.J."/>
            <person name="Karaoz U."/>
            <person name="Brodie E.L."/>
            <person name="Williams K.H."/>
            <person name="Hubbard S.S."/>
            <person name="Banfield J.F."/>
        </authorList>
    </citation>
    <scope>NUCLEOTIDE SEQUENCE [LARGE SCALE GENOMIC DNA]</scope>
</reference>
<dbReference type="NCBIfam" id="NF001453">
    <property type="entry name" value="PRK00312.1"/>
    <property type="match status" value="1"/>
</dbReference>
<feature type="active site" evidence="7">
    <location>
        <position position="61"/>
    </location>
</feature>
<keyword evidence="4 7" id="KW-0489">Methyltransferase</keyword>
<comment type="catalytic activity">
    <reaction evidence="7">
        <text>[protein]-L-isoaspartate + S-adenosyl-L-methionine = [protein]-L-isoaspartate alpha-methyl ester + S-adenosyl-L-homocysteine</text>
        <dbReference type="Rhea" id="RHEA:12705"/>
        <dbReference type="Rhea" id="RHEA-COMP:12143"/>
        <dbReference type="Rhea" id="RHEA-COMP:12144"/>
        <dbReference type="ChEBI" id="CHEBI:57856"/>
        <dbReference type="ChEBI" id="CHEBI:59789"/>
        <dbReference type="ChEBI" id="CHEBI:90596"/>
        <dbReference type="ChEBI" id="CHEBI:90598"/>
        <dbReference type="EC" id="2.1.1.77"/>
    </reaction>
</comment>
<dbReference type="Gene3D" id="3.40.50.150">
    <property type="entry name" value="Vaccinia Virus protein VP39"/>
    <property type="match status" value="1"/>
</dbReference>
<dbReference type="AlphaFoldDB" id="A0A1F7F5D6"/>
<organism evidence="8 9">
    <name type="scientific">Candidatus Raymondbacteria bacterium RIFOXYD12_FULL_49_13</name>
    <dbReference type="NCBI Taxonomy" id="1817890"/>
    <lineage>
        <taxon>Bacteria</taxon>
        <taxon>Raymondiibacteriota</taxon>
    </lineage>
</organism>
<evidence type="ECO:0000256" key="6">
    <source>
        <dbReference type="ARBA" id="ARBA00022691"/>
    </source>
</evidence>
<dbReference type="GO" id="GO:0004719">
    <property type="term" value="F:protein-L-isoaspartate (D-aspartate) O-methyltransferase activity"/>
    <property type="evidence" value="ECO:0007669"/>
    <property type="project" value="UniProtKB-UniRule"/>
</dbReference>
<evidence type="ECO:0000256" key="3">
    <source>
        <dbReference type="ARBA" id="ARBA00022490"/>
    </source>
</evidence>
<evidence type="ECO:0000256" key="4">
    <source>
        <dbReference type="ARBA" id="ARBA00022603"/>
    </source>
</evidence>
<dbReference type="GO" id="GO:0030091">
    <property type="term" value="P:protein repair"/>
    <property type="evidence" value="ECO:0007669"/>
    <property type="project" value="UniProtKB-UniRule"/>
</dbReference>
<keyword evidence="3 7" id="KW-0963">Cytoplasm</keyword>
<keyword evidence="6 7" id="KW-0949">S-adenosyl-L-methionine</keyword>
<comment type="similarity">
    <text evidence="2 7">Belongs to the methyltransferase superfamily. L-isoaspartyl/D-aspartyl protein methyltransferase family.</text>
</comment>
<dbReference type="EC" id="2.1.1.77" evidence="7"/>
<evidence type="ECO:0000256" key="7">
    <source>
        <dbReference type="HAMAP-Rule" id="MF_00090"/>
    </source>
</evidence>
<dbReference type="HAMAP" id="MF_00090">
    <property type="entry name" value="PIMT"/>
    <property type="match status" value="1"/>
</dbReference>
<comment type="caution">
    <text evidence="8">The sequence shown here is derived from an EMBL/GenBank/DDBJ whole genome shotgun (WGS) entry which is preliminary data.</text>
</comment>
<dbReference type="NCBIfam" id="TIGR00080">
    <property type="entry name" value="pimt"/>
    <property type="match status" value="1"/>
</dbReference>
<dbReference type="EMBL" id="MFYX01000120">
    <property type="protein sequence ID" value="OGK01726.1"/>
    <property type="molecule type" value="Genomic_DNA"/>
</dbReference>
<dbReference type="PANTHER" id="PTHR11579:SF0">
    <property type="entry name" value="PROTEIN-L-ISOASPARTATE(D-ASPARTATE) O-METHYLTRANSFERASE"/>
    <property type="match status" value="1"/>
</dbReference>
<evidence type="ECO:0000256" key="5">
    <source>
        <dbReference type="ARBA" id="ARBA00022679"/>
    </source>
</evidence>
<accession>A0A1F7F5D6</accession>
<protein>
    <recommendedName>
        <fullName evidence="7">Protein-L-isoaspartate O-methyltransferase</fullName>
        <ecNumber evidence="7">2.1.1.77</ecNumber>
    </recommendedName>
    <alternativeName>
        <fullName evidence="7">L-isoaspartyl protein carboxyl methyltransferase</fullName>
    </alternativeName>
    <alternativeName>
        <fullName evidence="7">Protein L-isoaspartyl methyltransferase</fullName>
    </alternativeName>
    <alternativeName>
        <fullName evidence="7">Protein-beta-aspartate methyltransferase</fullName>
        <shortName evidence="7">PIMT</shortName>
    </alternativeName>
</protein>
<dbReference type="GO" id="GO:0005737">
    <property type="term" value="C:cytoplasm"/>
    <property type="evidence" value="ECO:0007669"/>
    <property type="project" value="UniProtKB-SubCell"/>
</dbReference>
<dbReference type="Proteomes" id="UP000179243">
    <property type="component" value="Unassembled WGS sequence"/>
</dbReference>
<evidence type="ECO:0000256" key="2">
    <source>
        <dbReference type="ARBA" id="ARBA00005369"/>
    </source>
</evidence>
<evidence type="ECO:0000313" key="9">
    <source>
        <dbReference type="Proteomes" id="UP000179243"/>
    </source>
</evidence>
<dbReference type="CDD" id="cd02440">
    <property type="entry name" value="AdoMet_MTases"/>
    <property type="match status" value="1"/>
</dbReference>
<evidence type="ECO:0000256" key="1">
    <source>
        <dbReference type="ARBA" id="ARBA00004496"/>
    </source>
</evidence>
<comment type="function">
    <text evidence="7">Catalyzes the methyl esterification of L-isoaspartyl residues in peptides and proteins that result from spontaneous decomposition of normal L-aspartyl and L-asparaginyl residues. It plays a role in the repair and/or degradation of damaged proteins.</text>
</comment>